<feature type="region of interest" description="Disordered" evidence="1">
    <location>
        <begin position="115"/>
        <end position="141"/>
    </location>
</feature>
<proteinExistence type="predicted"/>
<evidence type="ECO:0000313" key="4">
    <source>
        <dbReference type="Proteomes" id="UP000010866"/>
    </source>
</evidence>
<dbReference type="RefSeq" id="WP_015325457.1">
    <property type="nucleotide sequence ID" value="NC_019977.1"/>
</dbReference>
<dbReference type="PANTHER" id="PTHR42983:SF1">
    <property type="entry name" value="IRON-MOLYBDENUM PROTEIN"/>
    <property type="match status" value="1"/>
</dbReference>
<dbReference type="KEGG" id="mhz:Metho_2128"/>
<organism evidence="3 4">
    <name type="scientific">Methanomethylovorans hollandica (strain DSM 15978 / NBRC 107637 / DMS1)</name>
    <dbReference type="NCBI Taxonomy" id="867904"/>
    <lineage>
        <taxon>Archaea</taxon>
        <taxon>Methanobacteriati</taxon>
        <taxon>Methanobacteriota</taxon>
        <taxon>Stenosarchaea group</taxon>
        <taxon>Methanomicrobia</taxon>
        <taxon>Methanosarcinales</taxon>
        <taxon>Methanosarcinaceae</taxon>
        <taxon>Methanomethylovorans</taxon>
    </lineage>
</organism>
<sequence length="141" mass="15490">MKICVPSMGETGLEDQVGQHFGKVLNYIMYDTETSEVSVIPNTSEHNGGVGLPPELMSQNGVSVMLCGGLGTKAVAMFEQYGIEVYVGAQGTIWDALKAWETGKLQKATMDNACTSHEHDDHNHSHDHHNHHSHDHGHQHH</sequence>
<dbReference type="InterPro" id="IPR036105">
    <property type="entry name" value="DiNase_FeMo-co_biosyn_sf"/>
</dbReference>
<dbReference type="GeneID" id="14406641"/>
<dbReference type="Proteomes" id="UP000010866">
    <property type="component" value="Chromosome"/>
</dbReference>
<feature type="domain" description="Dinitrogenase iron-molybdenum cofactor biosynthesis" evidence="2">
    <location>
        <begin position="14"/>
        <end position="101"/>
    </location>
</feature>
<feature type="compositionally biased region" description="Basic residues" evidence="1">
    <location>
        <begin position="125"/>
        <end position="141"/>
    </location>
</feature>
<gene>
    <name evidence="3" type="ordered locus">Metho_2128</name>
</gene>
<dbReference type="AlphaFoldDB" id="L0KXY3"/>
<dbReference type="Pfam" id="PF02579">
    <property type="entry name" value="Nitro_FeMo-Co"/>
    <property type="match status" value="1"/>
</dbReference>
<dbReference type="InterPro" id="IPR003731">
    <property type="entry name" value="Di-Nase_FeMo-co_biosynth"/>
</dbReference>
<dbReference type="EMBL" id="CP003362">
    <property type="protein sequence ID" value="AGB50292.1"/>
    <property type="molecule type" value="Genomic_DNA"/>
</dbReference>
<accession>L0KXY3</accession>
<dbReference type="PANTHER" id="PTHR42983">
    <property type="entry name" value="DINITROGENASE IRON-MOLYBDENUM COFACTOR PROTEIN-RELATED"/>
    <property type="match status" value="1"/>
</dbReference>
<evidence type="ECO:0000313" key="3">
    <source>
        <dbReference type="EMBL" id="AGB50292.1"/>
    </source>
</evidence>
<keyword evidence="4" id="KW-1185">Reference proteome</keyword>
<protein>
    <recommendedName>
        <fullName evidence="2">Dinitrogenase iron-molybdenum cofactor biosynthesis domain-containing protein</fullName>
    </recommendedName>
</protein>
<dbReference type="STRING" id="867904.Metho_2128"/>
<reference evidence="4" key="1">
    <citation type="submission" date="2012-02" db="EMBL/GenBank/DDBJ databases">
        <title>Complete sequence of chromosome of Methanomethylovorans hollandica DSM 15978.</title>
        <authorList>
            <person name="Lucas S."/>
            <person name="Copeland A."/>
            <person name="Lapidus A."/>
            <person name="Glavina del Rio T."/>
            <person name="Dalin E."/>
            <person name="Tice H."/>
            <person name="Bruce D."/>
            <person name="Goodwin L."/>
            <person name="Pitluck S."/>
            <person name="Peters L."/>
            <person name="Mikhailova N."/>
            <person name="Held B."/>
            <person name="Kyrpides N."/>
            <person name="Mavromatis K."/>
            <person name="Ivanova N."/>
            <person name="Brettin T."/>
            <person name="Detter J.C."/>
            <person name="Han C."/>
            <person name="Larimer F."/>
            <person name="Land M."/>
            <person name="Hauser L."/>
            <person name="Markowitz V."/>
            <person name="Cheng J.-F."/>
            <person name="Hugenholtz P."/>
            <person name="Woyke T."/>
            <person name="Wu D."/>
            <person name="Spring S."/>
            <person name="Schroeder M."/>
            <person name="Brambilla E."/>
            <person name="Klenk H.-P."/>
            <person name="Eisen J.A."/>
        </authorList>
    </citation>
    <scope>NUCLEOTIDE SEQUENCE [LARGE SCALE GENOMIC DNA]</scope>
    <source>
        <strain evidence="4">DSM 15978 / NBRC 107637 / DMS1</strain>
    </source>
</reference>
<dbReference type="CDD" id="cd00851">
    <property type="entry name" value="MTH1175"/>
    <property type="match status" value="1"/>
</dbReference>
<dbReference type="HOGENOM" id="CLU_104194_2_1_2"/>
<dbReference type="SUPFAM" id="SSF53146">
    <property type="entry name" value="Nitrogenase accessory factor-like"/>
    <property type="match status" value="1"/>
</dbReference>
<evidence type="ECO:0000256" key="1">
    <source>
        <dbReference type="SAM" id="MobiDB-lite"/>
    </source>
</evidence>
<dbReference type="InterPro" id="IPR033913">
    <property type="entry name" value="MTH1175_dom"/>
</dbReference>
<name>L0KXY3_METHD</name>
<evidence type="ECO:0000259" key="2">
    <source>
        <dbReference type="Pfam" id="PF02579"/>
    </source>
</evidence>
<dbReference type="Gene3D" id="3.30.420.130">
    <property type="entry name" value="Dinitrogenase iron-molybdenum cofactor biosynthesis domain"/>
    <property type="match status" value="1"/>
</dbReference>
<dbReference type="OrthoDB" id="85838at2157"/>